<feature type="transmembrane region" description="Helical" evidence="5">
    <location>
        <begin position="226"/>
        <end position="254"/>
    </location>
</feature>
<dbReference type="PANTHER" id="PTHR43471:SF3">
    <property type="entry name" value="ABC TRANSPORTER PERMEASE PROTEIN NATB"/>
    <property type="match status" value="1"/>
</dbReference>
<evidence type="ECO:0000256" key="4">
    <source>
        <dbReference type="ARBA" id="ARBA00023136"/>
    </source>
</evidence>
<keyword evidence="8" id="KW-1185">Reference proteome</keyword>
<evidence type="ECO:0000256" key="3">
    <source>
        <dbReference type="ARBA" id="ARBA00022989"/>
    </source>
</evidence>
<feature type="domain" description="ABC-2 type transporter transmembrane" evidence="6">
    <location>
        <begin position="27"/>
        <end position="374"/>
    </location>
</feature>
<keyword evidence="3 5" id="KW-1133">Transmembrane helix</keyword>
<dbReference type="PATRIC" id="fig|1136941.3.peg.247"/>
<evidence type="ECO:0000256" key="2">
    <source>
        <dbReference type="ARBA" id="ARBA00022692"/>
    </source>
</evidence>
<keyword evidence="4 5" id="KW-0472">Membrane</keyword>
<dbReference type="Pfam" id="PF12698">
    <property type="entry name" value="ABC2_membrane_3"/>
    <property type="match status" value="1"/>
</dbReference>
<organism evidence="7 8">
    <name type="scientific">Gordonia phthalatica</name>
    <dbReference type="NCBI Taxonomy" id="1136941"/>
    <lineage>
        <taxon>Bacteria</taxon>
        <taxon>Bacillati</taxon>
        <taxon>Actinomycetota</taxon>
        <taxon>Actinomycetes</taxon>
        <taxon>Mycobacteriales</taxon>
        <taxon>Gordoniaceae</taxon>
        <taxon>Gordonia</taxon>
    </lineage>
</organism>
<evidence type="ECO:0000259" key="6">
    <source>
        <dbReference type="Pfam" id="PF12698"/>
    </source>
</evidence>
<feature type="transmembrane region" description="Helical" evidence="5">
    <location>
        <begin position="182"/>
        <end position="205"/>
    </location>
</feature>
<dbReference type="GO" id="GO:0016020">
    <property type="term" value="C:membrane"/>
    <property type="evidence" value="ECO:0007669"/>
    <property type="project" value="UniProtKB-SubCell"/>
</dbReference>
<dbReference type="PANTHER" id="PTHR43471">
    <property type="entry name" value="ABC TRANSPORTER PERMEASE"/>
    <property type="match status" value="1"/>
</dbReference>
<dbReference type="InterPro" id="IPR013525">
    <property type="entry name" value="ABC2_TM"/>
</dbReference>
<reference evidence="7 8" key="2">
    <citation type="journal article" date="2017" name="Int. J. Syst. Evol. Microbiol.">
        <title>Gordonia phthalatica sp. nov., a di-n-butyl phthalate-degrading bacterium isolated from activated sludge.</title>
        <authorList>
            <person name="Jin D."/>
            <person name="Kong X."/>
            <person name="Jia M."/>
            <person name="Yu X."/>
            <person name="Wang X."/>
            <person name="Zhuang X."/>
            <person name="Deng Y."/>
            <person name="Bai Z."/>
        </authorList>
    </citation>
    <scope>NUCLEOTIDE SEQUENCE [LARGE SCALE GENOMIC DNA]</scope>
    <source>
        <strain evidence="7 8">QH-11</strain>
    </source>
</reference>
<dbReference type="OrthoDB" id="3268959at2"/>
<evidence type="ECO:0000313" key="8">
    <source>
        <dbReference type="Proteomes" id="UP000063789"/>
    </source>
</evidence>
<feature type="transmembrane region" description="Helical" evidence="5">
    <location>
        <begin position="299"/>
        <end position="321"/>
    </location>
</feature>
<feature type="transmembrane region" description="Helical" evidence="5">
    <location>
        <begin position="260"/>
        <end position="287"/>
    </location>
</feature>
<evidence type="ECO:0000313" key="7">
    <source>
        <dbReference type="EMBL" id="ALG83384.1"/>
    </source>
</evidence>
<dbReference type="AlphaFoldDB" id="A0A0N9MZ90"/>
<protein>
    <recommendedName>
        <fullName evidence="6">ABC-2 type transporter transmembrane domain-containing protein</fullName>
    </recommendedName>
</protein>
<name>A0A0N9MZ90_9ACTN</name>
<evidence type="ECO:0000256" key="5">
    <source>
        <dbReference type="SAM" id="Phobius"/>
    </source>
</evidence>
<dbReference type="RefSeq" id="WP_062391334.1">
    <property type="nucleotide sequence ID" value="NZ_CP011853.1"/>
</dbReference>
<dbReference type="EMBL" id="CP011853">
    <property type="protein sequence ID" value="ALG83384.1"/>
    <property type="molecule type" value="Genomic_DNA"/>
</dbReference>
<gene>
    <name evidence="7" type="ORF">ACH46_01215</name>
</gene>
<keyword evidence="2 5" id="KW-0812">Transmembrane</keyword>
<dbReference type="STRING" id="1136941.ACH46_01215"/>
<reference evidence="8" key="1">
    <citation type="submission" date="2015-06" db="EMBL/GenBank/DDBJ databases">
        <title>Complete genome sequence and metabolic analysis of phthalate degradation pathway in Gordonia sp. QH-11.</title>
        <authorList>
            <person name="Jin D."/>
            <person name="Kong X."/>
            <person name="Bai Z."/>
        </authorList>
    </citation>
    <scope>NUCLEOTIDE SEQUENCE [LARGE SCALE GENOMIC DNA]</scope>
    <source>
        <strain evidence="8">QH-11</strain>
    </source>
</reference>
<accession>A0A0N9MZ90</accession>
<sequence length="414" mass="42477">MSGEQRSAWSDISLIAGREITTRIRTRSFLISTVVTLVIMVGIIIGYGALSGGGDSGPEPTVVAQTGVSATVQKSVTDAGTGLGLRIRFRDETDARQKAADGDVDAALVRDGAGYRVFSENDTLDATLDAALRRGIADAAVVDAVRAGGGDVAALTPPTVDFRTTVAPTPVDPEHEDRMRTAIFGVILLIMTVFGGGVTIATGVIEEKTSRIVEILLATVKPARLLWGKILGVGAVMLGSTLLTAVAALAAAVATGLVTSFAVAGTVIAASTVWLLLGFLFYGVLYAGTGAMLSRQEELAGTTWPLSTAALGTFYAVLFGAGSPDSVLFQWLAWIPPFSAGVQPIRIADGSASAVEIVGSLAIMVVVCAVAVAGAGRVYHRSVLKVGARVSWRDALGLGSPHDAPKTGTKGVGA</sequence>
<evidence type="ECO:0000256" key="1">
    <source>
        <dbReference type="ARBA" id="ARBA00004141"/>
    </source>
</evidence>
<proteinExistence type="predicted"/>
<dbReference type="GO" id="GO:0140359">
    <property type="term" value="F:ABC-type transporter activity"/>
    <property type="evidence" value="ECO:0007669"/>
    <property type="project" value="InterPro"/>
</dbReference>
<feature type="transmembrane region" description="Helical" evidence="5">
    <location>
        <begin position="28"/>
        <end position="50"/>
    </location>
</feature>
<dbReference type="Proteomes" id="UP000063789">
    <property type="component" value="Chromosome"/>
</dbReference>
<dbReference type="KEGG" id="goq:ACH46_01215"/>
<feature type="transmembrane region" description="Helical" evidence="5">
    <location>
        <begin position="357"/>
        <end position="379"/>
    </location>
</feature>
<comment type="subcellular location">
    <subcellularLocation>
        <location evidence="1">Membrane</location>
        <topology evidence="1">Multi-pass membrane protein</topology>
    </subcellularLocation>
</comment>